<reference evidence="2 3" key="1">
    <citation type="submission" date="2021-03" db="EMBL/GenBank/DDBJ databases">
        <title>Genomic Encyclopedia of Type Strains, Phase IV (KMG-IV): sequencing the most valuable type-strain genomes for metagenomic binning, comparative biology and taxonomic classification.</title>
        <authorList>
            <person name="Goeker M."/>
        </authorList>
    </citation>
    <scope>NUCLEOTIDE SEQUENCE [LARGE SCALE GENOMIC DNA]</scope>
    <source>
        <strain evidence="2 3">DSM 101872</strain>
    </source>
</reference>
<feature type="region of interest" description="Disordered" evidence="1">
    <location>
        <begin position="1"/>
        <end position="25"/>
    </location>
</feature>
<evidence type="ECO:0000313" key="2">
    <source>
        <dbReference type="EMBL" id="MBP2057484.1"/>
    </source>
</evidence>
<accession>A0ABS4MDL7</accession>
<proteinExistence type="predicted"/>
<gene>
    <name evidence="2" type="ORF">J2Z60_000648</name>
</gene>
<feature type="compositionally biased region" description="Basic residues" evidence="1">
    <location>
        <begin position="11"/>
        <end position="21"/>
    </location>
</feature>
<dbReference type="Proteomes" id="UP001519292">
    <property type="component" value="Unassembled WGS sequence"/>
</dbReference>
<sequence>MSRNIHTGINPHRRPKNKSNSKARVDRAAAVVAFLNKAKQDENK</sequence>
<keyword evidence="3" id="KW-1185">Reference proteome</keyword>
<evidence type="ECO:0000313" key="3">
    <source>
        <dbReference type="Proteomes" id="UP001519292"/>
    </source>
</evidence>
<dbReference type="RefSeq" id="WP_281063414.1">
    <property type="nucleotide sequence ID" value="NZ_JAGGLU010000002.1"/>
</dbReference>
<dbReference type="EMBL" id="JAGGLU010000002">
    <property type="protein sequence ID" value="MBP2057484.1"/>
    <property type="molecule type" value="Genomic_DNA"/>
</dbReference>
<comment type="caution">
    <text evidence="2">The sequence shown here is derived from an EMBL/GenBank/DDBJ whole genome shotgun (WGS) entry which is preliminary data.</text>
</comment>
<organism evidence="2 3">
    <name type="scientific">Lactobacillus colini</name>
    <dbReference type="NCBI Taxonomy" id="1819254"/>
    <lineage>
        <taxon>Bacteria</taxon>
        <taxon>Bacillati</taxon>
        <taxon>Bacillota</taxon>
        <taxon>Bacilli</taxon>
        <taxon>Lactobacillales</taxon>
        <taxon>Lactobacillaceae</taxon>
        <taxon>Lactobacillus</taxon>
    </lineage>
</organism>
<protein>
    <submittedName>
        <fullName evidence="2">Uncharacterized protein</fullName>
    </submittedName>
</protein>
<name>A0ABS4MDL7_9LACO</name>
<evidence type="ECO:0000256" key="1">
    <source>
        <dbReference type="SAM" id="MobiDB-lite"/>
    </source>
</evidence>